<dbReference type="InterPro" id="IPR003594">
    <property type="entry name" value="HATPase_dom"/>
</dbReference>
<sequence length="721" mass="80528">MAKANPKVQWGSIATRANHAEKYLRWFVEFCPVPIAMFDCDLNYILVSQPWVKMLGIPRLKLIGTNIYESLPSAIVHRHGLERCLIGGQMHYSTEIEIVSRGDQSDIFQLVVQPWYTDDGSAGGIIVASYALGDRQSESLKRQLAEEIAERKYIEDAFTKIGTALESANDAICITDSIGNPIYINIAFNDLFSYSLSALQRPTTFSSLFADPKIAQVIHTAVMHGGTWSSEIEMRDRNNQQIPICIRVNPVKSPSGEVIGTTYICTNIRDRKSAEAEINKSFAALGATLEATADGILVLDAVGNIIICNQKFVDLWRIPDRIFTSHDDSYILKYVVQRITSSKHLHNFGKGLGGDQNSFEIVELDDGRTLECYSQPQNILNSCAGRVWSLRDITERLAAEALVRASEEKYRLQAEKLEHALQELKSAQSQLIQAEKMSGLGQLVAGIAHEINNPVNFIYGNLSYAETYTAELLNLIEAYRICYPEAHETIQEKLEAIDIDFIAHDFVKLIGSIRLGAERIQKIVQSLNKFSRSDEAGCKYVDIHEGIDSTLLILQSRLKVTPSRPEIQVEKIYGDIPEVECFAGQINQVFMNLLTNAIDALEEDAQENGVWQMVDDKPEWFREDGKVSTISIQTEIQKTDQNGDRLTVKISDNAKGIPEELRTRLFDLFFTTKAVGKGTGLGLSISYQIITENHGGKLSFSSEVGKGTEFTIDIPLTQNQI</sequence>
<evidence type="ECO:0000256" key="4">
    <source>
        <dbReference type="ARBA" id="ARBA00022679"/>
    </source>
</evidence>
<keyword evidence="8" id="KW-0902">Two-component regulatory system</keyword>
<dbReference type="Pfam" id="PF02518">
    <property type="entry name" value="HATPase_c"/>
    <property type="match status" value="1"/>
</dbReference>
<keyword evidence="6" id="KW-0418">Kinase</keyword>
<evidence type="ECO:0000256" key="7">
    <source>
        <dbReference type="ARBA" id="ARBA00022840"/>
    </source>
</evidence>
<accession>A0A2W4Y3W4</accession>
<evidence type="ECO:0000259" key="10">
    <source>
        <dbReference type="PROSITE" id="PS50109"/>
    </source>
</evidence>
<dbReference type="SUPFAM" id="SSF47384">
    <property type="entry name" value="Homodimeric domain of signal transducing histidine kinase"/>
    <property type="match status" value="1"/>
</dbReference>
<evidence type="ECO:0000256" key="2">
    <source>
        <dbReference type="ARBA" id="ARBA00012438"/>
    </source>
</evidence>
<name>A0A2W4Y3W4_9CYAN</name>
<dbReference type="Proteomes" id="UP000249467">
    <property type="component" value="Unassembled WGS sequence"/>
</dbReference>
<dbReference type="PRINTS" id="PR00344">
    <property type="entry name" value="BCTRLSENSOR"/>
</dbReference>
<dbReference type="InterPro" id="IPR000700">
    <property type="entry name" value="PAS-assoc_C"/>
</dbReference>
<dbReference type="InterPro" id="IPR005467">
    <property type="entry name" value="His_kinase_dom"/>
</dbReference>
<dbReference type="Pfam" id="PF13188">
    <property type="entry name" value="PAS_8"/>
    <property type="match status" value="1"/>
</dbReference>
<dbReference type="InterPro" id="IPR036097">
    <property type="entry name" value="HisK_dim/P_sf"/>
</dbReference>
<evidence type="ECO:0000256" key="8">
    <source>
        <dbReference type="ARBA" id="ARBA00023012"/>
    </source>
</evidence>
<evidence type="ECO:0000256" key="1">
    <source>
        <dbReference type="ARBA" id="ARBA00000085"/>
    </source>
</evidence>
<dbReference type="GO" id="GO:0005524">
    <property type="term" value="F:ATP binding"/>
    <property type="evidence" value="ECO:0007669"/>
    <property type="project" value="UniProtKB-KW"/>
</dbReference>
<dbReference type="SUPFAM" id="SSF55785">
    <property type="entry name" value="PYP-like sensor domain (PAS domain)"/>
    <property type="match status" value="3"/>
</dbReference>
<dbReference type="PROSITE" id="PS50109">
    <property type="entry name" value="HIS_KIN"/>
    <property type="match status" value="1"/>
</dbReference>
<dbReference type="InterPro" id="IPR036890">
    <property type="entry name" value="HATPase_C_sf"/>
</dbReference>
<dbReference type="InterPro" id="IPR035965">
    <property type="entry name" value="PAS-like_dom_sf"/>
</dbReference>
<dbReference type="InterPro" id="IPR004358">
    <property type="entry name" value="Sig_transdc_His_kin-like_C"/>
</dbReference>
<evidence type="ECO:0000259" key="11">
    <source>
        <dbReference type="PROSITE" id="PS50113"/>
    </source>
</evidence>
<dbReference type="CDD" id="cd00130">
    <property type="entry name" value="PAS"/>
    <property type="match status" value="2"/>
</dbReference>
<keyword evidence="9" id="KW-0175">Coiled coil</keyword>
<reference evidence="12 13" key="2">
    <citation type="submission" date="2018-06" db="EMBL/GenBank/DDBJ databases">
        <title>Metagenomic assembly of (sub)arctic Cyanobacteria and their associated microbiome from non-axenic cultures.</title>
        <authorList>
            <person name="Baurain D."/>
        </authorList>
    </citation>
    <scope>NUCLEOTIDE SEQUENCE [LARGE SCALE GENOMIC DNA]</scope>
    <source>
        <strain evidence="12">ULC066bin1</strain>
    </source>
</reference>
<dbReference type="InterPro" id="IPR000014">
    <property type="entry name" value="PAS"/>
</dbReference>
<gene>
    <name evidence="12" type="ORF">DCF19_09040</name>
</gene>
<dbReference type="NCBIfam" id="TIGR00229">
    <property type="entry name" value="sensory_box"/>
    <property type="match status" value="1"/>
</dbReference>
<evidence type="ECO:0000256" key="6">
    <source>
        <dbReference type="ARBA" id="ARBA00022777"/>
    </source>
</evidence>
<dbReference type="EC" id="2.7.13.3" evidence="2"/>
<dbReference type="Pfam" id="PF00989">
    <property type="entry name" value="PAS"/>
    <property type="match status" value="1"/>
</dbReference>
<organism evidence="12 13">
    <name type="scientific">Pseudanabaena frigida</name>
    <dbReference type="NCBI Taxonomy" id="945775"/>
    <lineage>
        <taxon>Bacteria</taxon>
        <taxon>Bacillati</taxon>
        <taxon>Cyanobacteriota</taxon>
        <taxon>Cyanophyceae</taxon>
        <taxon>Pseudanabaenales</taxon>
        <taxon>Pseudanabaenaceae</taxon>
        <taxon>Pseudanabaena</taxon>
    </lineage>
</organism>
<dbReference type="SMART" id="SM00387">
    <property type="entry name" value="HATPase_c"/>
    <property type="match status" value="1"/>
</dbReference>
<dbReference type="SMART" id="SM00091">
    <property type="entry name" value="PAS"/>
    <property type="match status" value="3"/>
</dbReference>
<dbReference type="Pfam" id="PF12860">
    <property type="entry name" value="PAS_7"/>
    <property type="match status" value="1"/>
</dbReference>
<dbReference type="GO" id="GO:0006355">
    <property type="term" value="P:regulation of DNA-templated transcription"/>
    <property type="evidence" value="ECO:0007669"/>
    <property type="project" value="InterPro"/>
</dbReference>
<dbReference type="InterPro" id="IPR003661">
    <property type="entry name" value="HisK_dim/P_dom"/>
</dbReference>
<keyword evidence="3" id="KW-0597">Phosphoprotein</keyword>
<evidence type="ECO:0000256" key="5">
    <source>
        <dbReference type="ARBA" id="ARBA00022741"/>
    </source>
</evidence>
<dbReference type="Gene3D" id="3.30.565.10">
    <property type="entry name" value="Histidine kinase-like ATPase, C-terminal domain"/>
    <property type="match status" value="1"/>
</dbReference>
<proteinExistence type="predicted"/>
<dbReference type="PANTHER" id="PTHR43065:SF50">
    <property type="entry name" value="HISTIDINE KINASE"/>
    <property type="match status" value="1"/>
</dbReference>
<protein>
    <recommendedName>
        <fullName evidence="2">histidine kinase</fullName>
        <ecNumber evidence="2">2.7.13.3</ecNumber>
    </recommendedName>
</protein>
<evidence type="ECO:0000313" key="13">
    <source>
        <dbReference type="Proteomes" id="UP000249467"/>
    </source>
</evidence>
<dbReference type="PANTHER" id="PTHR43065">
    <property type="entry name" value="SENSOR HISTIDINE KINASE"/>
    <property type="match status" value="1"/>
</dbReference>
<evidence type="ECO:0000256" key="3">
    <source>
        <dbReference type="ARBA" id="ARBA00022553"/>
    </source>
</evidence>
<evidence type="ECO:0000256" key="9">
    <source>
        <dbReference type="SAM" id="Coils"/>
    </source>
</evidence>
<feature type="coiled-coil region" evidence="9">
    <location>
        <begin position="407"/>
        <end position="437"/>
    </location>
</feature>
<dbReference type="SUPFAM" id="SSF55874">
    <property type="entry name" value="ATPase domain of HSP90 chaperone/DNA topoisomerase II/histidine kinase"/>
    <property type="match status" value="1"/>
</dbReference>
<dbReference type="EMBL" id="QBML01000010">
    <property type="protein sequence ID" value="PZO41695.1"/>
    <property type="molecule type" value="Genomic_DNA"/>
</dbReference>
<feature type="domain" description="PAC" evidence="11">
    <location>
        <begin position="228"/>
        <end position="280"/>
    </location>
</feature>
<evidence type="ECO:0000313" key="12">
    <source>
        <dbReference type="EMBL" id="PZO41695.1"/>
    </source>
</evidence>
<keyword evidence="7" id="KW-0067">ATP-binding</keyword>
<dbReference type="PROSITE" id="PS50113">
    <property type="entry name" value="PAC"/>
    <property type="match status" value="1"/>
</dbReference>
<dbReference type="CDD" id="cd00082">
    <property type="entry name" value="HisKA"/>
    <property type="match status" value="1"/>
</dbReference>
<dbReference type="AlphaFoldDB" id="A0A2W4Y3W4"/>
<feature type="domain" description="Histidine kinase" evidence="10">
    <location>
        <begin position="446"/>
        <end position="718"/>
    </location>
</feature>
<keyword evidence="5" id="KW-0547">Nucleotide-binding</keyword>
<dbReference type="Gene3D" id="1.10.287.130">
    <property type="match status" value="1"/>
</dbReference>
<comment type="catalytic activity">
    <reaction evidence="1">
        <text>ATP + protein L-histidine = ADP + protein N-phospho-L-histidine.</text>
        <dbReference type="EC" id="2.7.13.3"/>
    </reaction>
</comment>
<dbReference type="InterPro" id="IPR013767">
    <property type="entry name" value="PAS_fold"/>
</dbReference>
<dbReference type="Gene3D" id="3.30.450.20">
    <property type="entry name" value="PAS domain"/>
    <property type="match status" value="3"/>
</dbReference>
<keyword evidence="4" id="KW-0808">Transferase</keyword>
<dbReference type="GO" id="GO:0000155">
    <property type="term" value="F:phosphorelay sensor kinase activity"/>
    <property type="evidence" value="ECO:0007669"/>
    <property type="project" value="InterPro"/>
</dbReference>
<reference evidence="12 13" key="1">
    <citation type="submission" date="2018-04" db="EMBL/GenBank/DDBJ databases">
        <authorList>
            <person name="Go L.Y."/>
            <person name="Mitchell J.A."/>
        </authorList>
    </citation>
    <scope>NUCLEOTIDE SEQUENCE [LARGE SCALE GENOMIC DNA]</scope>
    <source>
        <strain evidence="12">ULC066bin1</strain>
    </source>
</reference>
<comment type="caution">
    <text evidence="12">The sequence shown here is derived from an EMBL/GenBank/DDBJ whole genome shotgun (WGS) entry which is preliminary data.</text>
</comment>